<proteinExistence type="predicted"/>
<dbReference type="GO" id="GO:0022857">
    <property type="term" value="F:transmembrane transporter activity"/>
    <property type="evidence" value="ECO:0007669"/>
    <property type="project" value="InterPro"/>
</dbReference>
<sequence length="573" mass="58163">MGEERTLDAVASALEVGASGRQSFVQSGLVVGSAGAVIQALTIATACAHAEWGTSEERSSSLGKAVLLGQIGGGLVWSLVADVLGRKEACCLSCVVVAAATAACGFAASFFLLRLSCFAAGFGLAGAAVVPTLVTIERLPPPVRGRYAVALAWFATVGAAGAACAHAVVEAAGARAWGGASTPRWRSLCAAVALLPFGAGVAAANRMPESIPWLVSKNRISAARKVAERAAVVNAVSRLEGARRYVDRVLATLDDVTSCSLDATSVLRSLRAAVRAPSVCAWGLAFLVAFGSLSVVSLVRLEFDGNDDARSAAFRRRLDDTCPSLDYSIVGAALLSELVAVAIAAHLVDAVGRRPTLAGLCAAAAAGVLVLAAPEYFPDTFQQAPPSRSTLVAAMMTARGALAAAASVVALVVAEMRATPDRATAAAAAYVLAKLGGLLSTYWVVSPNPVSTISLLVTLVDVSAAWAALALPVETARKPLDTIVPDKPATSCLLGVADLDELSNNAKQPNARRPATSEGDQNPRGPPYGDGGGGGGSEKSPRNNNLGAASTSSSTDVVSSEKTPLLLGPTLLA</sequence>
<evidence type="ECO:0000256" key="4">
    <source>
        <dbReference type="ARBA" id="ARBA00022989"/>
    </source>
</evidence>
<evidence type="ECO:0000256" key="6">
    <source>
        <dbReference type="SAM" id="MobiDB-lite"/>
    </source>
</evidence>
<dbReference type="PANTHER" id="PTHR23511">
    <property type="entry name" value="SYNAPTIC VESICLE GLYCOPROTEIN 2"/>
    <property type="match status" value="1"/>
</dbReference>
<feature type="transmembrane region" description="Helical" evidence="7">
    <location>
        <begin position="357"/>
        <end position="377"/>
    </location>
</feature>
<evidence type="ECO:0000259" key="8">
    <source>
        <dbReference type="PROSITE" id="PS50850"/>
    </source>
</evidence>
<dbReference type="Pfam" id="PF00083">
    <property type="entry name" value="Sugar_tr"/>
    <property type="match status" value="1"/>
</dbReference>
<feature type="transmembrane region" description="Helical" evidence="7">
    <location>
        <begin position="185"/>
        <end position="204"/>
    </location>
</feature>
<feature type="transmembrane region" description="Helical" evidence="7">
    <location>
        <begin position="148"/>
        <end position="169"/>
    </location>
</feature>
<evidence type="ECO:0000256" key="5">
    <source>
        <dbReference type="ARBA" id="ARBA00023136"/>
    </source>
</evidence>
<dbReference type="Gene3D" id="1.20.1250.20">
    <property type="entry name" value="MFS general substrate transporter like domains"/>
    <property type="match status" value="1"/>
</dbReference>
<dbReference type="InterPro" id="IPR036259">
    <property type="entry name" value="MFS_trans_sf"/>
</dbReference>
<evidence type="ECO:0000256" key="1">
    <source>
        <dbReference type="ARBA" id="ARBA00004141"/>
    </source>
</evidence>
<comment type="caution">
    <text evidence="9">The sequence shown here is derived from an EMBL/GenBank/DDBJ whole genome shotgun (WGS) entry which is preliminary data.</text>
</comment>
<feature type="compositionally biased region" description="Low complexity" evidence="6">
    <location>
        <begin position="550"/>
        <end position="560"/>
    </location>
</feature>
<dbReference type="Proteomes" id="UP001230188">
    <property type="component" value="Unassembled WGS sequence"/>
</dbReference>
<evidence type="ECO:0000256" key="3">
    <source>
        <dbReference type="ARBA" id="ARBA00022692"/>
    </source>
</evidence>
<feature type="transmembrane region" description="Helical" evidence="7">
    <location>
        <begin position="279"/>
        <end position="299"/>
    </location>
</feature>
<evidence type="ECO:0000256" key="2">
    <source>
        <dbReference type="ARBA" id="ARBA00022448"/>
    </source>
</evidence>
<dbReference type="AlphaFoldDB" id="A0AAD7UMG2"/>
<keyword evidence="10" id="KW-1185">Reference proteome</keyword>
<feature type="transmembrane region" description="Helical" evidence="7">
    <location>
        <begin position="91"/>
        <end position="112"/>
    </location>
</feature>
<dbReference type="PANTHER" id="PTHR23511:SF34">
    <property type="entry name" value="SYNAPTIC VESICLE GLYCOPROTEIN 2"/>
    <property type="match status" value="1"/>
</dbReference>
<feature type="transmembrane region" description="Helical" evidence="7">
    <location>
        <begin position="425"/>
        <end position="445"/>
    </location>
</feature>
<dbReference type="PROSITE" id="PS50850">
    <property type="entry name" value="MFS"/>
    <property type="match status" value="1"/>
</dbReference>
<keyword evidence="3 7" id="KW-0812">Transmembrane</keyword>
<feature type="region of interest" description="Disordered" evidence="6">
    <location>
        <begin position="503"/>
        <end position="573"/>
    </location>
</feature>
<comment type="subcellular location">
    <subcellularLocation>
        <location evidence="1">Membrane</location>
        <topology evidence="1">Multi-pass membrane protein</topology>
    </subcellularLocation>
</comment>
<evidence type="ECO:0000313" key="10">
    <source>
        <dbReference type="Proteomes" id="UP001230188"/>
    </source>
</evidence>
<reference evidence="9" key="1">
    <citation type="submission" date="2023-01" db="EMBL/GenBank/DDBJ databases">
        <title>Metagenome sequencing of chrysophaentin producing Chrysophaeum taylorii.</title>
        <authorList>
            <person name="Davison J."/>
            <person name="Bewley C."/>
        </authorList>
    </citation>
    <scope>NUCLEOTIDE SEQUENCE</scope>
    <source>
        <strain evidence="9">NIES-1699</strain>
    </source>
</reference>
<dbReference type="InterPro" id="IPR020846">
    <property type="entry name" value="MFS_dom"/>
</dbReference>
<feature type="transmembrane region" description="Helical" evidence="7">
    <location>
        <begin position="118"/>
        <end position="136"/>
    </location>
</feature>
<feature type="compositionally biased region" description="Gly residues" evidence="6">
    <location>
        <begin position="528"/>
        <end position="537"/>
    </location>
</feature>
<gene>
    <name evidence="9" type="ORF">CTAYLR_004177</name>
</gene>
<evidence type="ECO:0000313" key="9">
    <source>
        <dbReference type="EMBL" id="KAJ8611267.1"/>
    </source>
</evidence>
<name>A0AAD7UMG2_9STRA</name>
<evidence type="ECO:0000256" key="7">
    <source>
        <dbReference type="SAM" id="Phobius"/>
    </source>
</evidence>
<protein>
    <recommendedName>
        <fullName evidence="8">Major facilitator superfamily (MFS) profile domain-containing protein</fullName>
    </recommendedName>
</protein>
<keyword evidence="5 7" id="KW-0472">Membrane</keyword>
<accession>A0AAD7UMG2</accession>
<keyword evidence="2" id="KW-0813">Transport</keyword>
<organism evidence="9 10">
    <name type="scientific">Chrysophaeum taylorii</name>
    <dbReference type="NCBI Taxonomy" id="2483200"/>
    <lineage>
        <taxon>Eukaryota</taxon>
        <taxon>Sar</taxon>
        <taxon>Stramenopiles</taxon>
        <taxon>Ochrophyta</taxon>
        <taxon>Pelagophyceae</taxon>
        <taxon>Pelagomonadales</taxon>
        <taxon>Pelagomonadaceae</taxon>
        <taxon>Chrysophaeum</taxon>
    </lineage>
</organism>
<dbReference type="SUPFAM" id="SSF103473">
    <property type="entry name" value="MFS general substrate transporter"/>
    <property type="match status" value="1"/>
</dbReference>
<keyword evidence="4 7" id="KW-1133">Transmembrane helix</keyword>
<feature type="transmembrane region" description="Helical" evidence="7">
    <location>
        <begin position="327"/>
        <end position="345"/>
    </location>
</feature>
<feature type="transmembrane region" description="Helical" evidence="7">
    <location>
        <begin position="451"/>
        <end position="471"/>
    </location>
</feature>
<dbReference type="EMBL" id="JAQMWT010000078">
    <property type="protein sequence ID" value="KAJ8611267.1"/>
    <property type="molecule type" value="Genomic_DNA"/>
</dbReference>
<feature type="domain" description="Major facilitator superfamily (MFS) profile" evidence="8">
    <location>
        <begin position="12"/>
        <end position="476"/>
    </location>
</feature>
<dbReference type="InterPro" id="IPR005828">
    <property type="entry name" value="MFS_sugar_transport-like"/>
</dbReference>
<dbReference type="GO" id="GO:0016020">
    <property type="term" value="C:membrane"/>
    <property type="evidence" value="ECO:0007669"/>
    <property type="project" value="UniProtKB-SubCell"/>
</dbReference>
<feature type="transmembrane region" description="Helical" evidence="7">
    <location>
        <begin position="65"/>
        <end position="84"/>
    </location>
</feature>
<feature type="transmembrane region" description="Helical" evidence="7">
    <location>
        <begin position="389"/>
        <end position="413"/>
    </location>
</feature>